<feature type="transmembrane region" description="Helical" evidence="2">
    <location>
        <begin position="75"/>
        <end position="97"/>
    </location>
</feature>
<evidence type="ECO:0000313" key="4">
    <source>
        <dbReference type="EMBL" id="NKX53531.1"/>
    </source>
</evidence>
<proteinExistence type="predicted"/>
<keyword evidence="2" id="KW-1133">Transmembrane helix</keyword>
<feature type="transmembrane region" description="Helical" evidence="2">
    <location>
        <begin position="143"/>
        <end position="163"/>
    </location>
</feature>
<dbReference type="AlphaFoldDB" id="A0A7X6HAJ9"/>
<feature type="region of interest" description="Disordered" evidence="1">
    <location>
        <begin position="1"/>
        <end position="32"/>
    </location>
</feature>
<feature type="compositionally biased region" description="Pro residues" evidence="1">
    <location>
        <begin position="7"/>
        <end position="31"/>
    </location>
</feature>
<evidence type="ECO:0000259" key="3">
    <source>
        <dbReference type="Pfam" id="PF04024"/>
    </source>
</evidence>
<gene>
    <name evidence="4" type="ORF">HGG74_03045</name>
</gene>
<comment type="caution">
    <text evidence="4">The sequence shown here is derived from an EMBL/GenBank/DDBJ whole genome shotgun (WGS) entry which is preliminary data.</text>
</comment>
<feature type="transmembrane region" description="Helical" evidence="2">
    <location>
        <begin position="262"/>
        <end position="283"/>
    </location>
</feature>
<evidence type="ECO:0000256" key="2">
    <source>
        <dbReference type="SAM" id="Phobius"/>
    </source>
</evidence>
<accession>A0A7X6HAJ9</accession>
<dbReference type="Pfam" id="PF04024">
    <property type="entry name" value="PspC"/>
    <property type="match status" value="1"/>
</dbReference>
<feature type="transmembrane region" description="Helical" evidence="2">
    <location>
        <begin position="290"/>
        <end position="311"/>
    </location>
</feature>
<feature type="transmembrane region" description="Helical" evidence="2">
    <location>
        <begin position="118"/>
        <end position="137"/>
    </location>
</feature>
<dbReference type="EMBL" id="JAAZSQ010000002">
    <property type="protein sequence ID" value="NKX53531.1"/>
    <property type="molecule type" value="Genomic_DNA"/>
</dbReference>
<evidence type="ECO:0000256" key="1">
    <source>
        <dbReference type="SAM" id="MobiDB-lite"/>
    </source>
</evidence>
<reference evidence="4 5" key="1">
    <citation type="submission" date="2020-04" db="EMBL/GenBank/DDBJ databases">
        <title>Arthrobacter sp. nov.</title>
        <authorList>
            <person name="Liu S."/>
        </authorList>
    </citation>
    <scope>NUCLEOTIDE SEQUENCE [LARGE SCALE GENOMIC DNA]</scope>
    <source>
        <strain evidence="4 5">E918</strain>
    </source>
</reference>
<protein>
    <submittedName>
        <fullName evidence="4">PspC domain-containing protein</fullName>
    </submittedName>
</protein>
<dbReference type="InterPro" id="IPR007168">
    <property type="entry name" value="Phageshock_PspC_N"/>
</dbReference>
<name>A0A7X6HAJ9_9MICC</name>
<dbReference type="Proteomes" id="UP000544090">
    <property type="component" value="Unassembled WGS sequence"/>
</dbReference>
<organism evidence="4 5">
    <name type="scientific">Arthrobacter mobilis</name>
    <dbReference type="NCBI Taxonomy" id="2724944"/>
    <lineage>
        <taxon>Bacteria</taxon>
        <taxon>Bacillati</taxon>
        <taxon>Actinomycetota</taxon>
        <taxon>Actinomycetes</taxon>
        <taxon>Micrococcales</taxon>
        <taxon>Micrococcaceae</taxon>
        <taxon>Arthrobacter</taxon>
    </lineage>
</organism>
<feature type="region of interest" description="Disordered" evidence="1">
    <location>
        <begin position="439"/>
        <end position="459"/>
    </location>
</feature>
<keyword evidence="2" id="KW-0812">Transmembrane</keyword>
<dbReference type="RefSeq" id="WP_168484868.1">
    <property type="nucleotide sequence ID" value="NZ_JAAZSQ010000002.1"/>
</dbReference>
<evidence type="ECO:0000313" key="5">
    <source>
        <dbReference type="Proteomes" id="UP000544090"/>
    </source>
</evidence>
<feature type="domain" description="Phage shock protein PspC N-terminal" evidence="3">
    <location>
        <begin position="49"/>
        <end position="99"/>
    </location>
</feature>
<sequence>MTSEPTPHLPGQPAEQPPAQPSGPPQAPPARPASNSFFAWLRNLGIVRGEDRWIGGVAAGTARRTGLDPVLVRGLFILLAVFGGTGVLLYGLAWALLPEPDGRIHAEEAGRRRWSAGMTGAVIVTVLGLVNTPFGIFGPDGRFRGAGWAVLWTAAIIALVVWLSGRRRGPAPGASGPAAGGDYTSFAPAAGPPDAYPAAPGYPATAAYPPDLTPPAGYAAARPARRGPSGPAVAVTLGAAMLLGGLVLALNAARVLELGPTVVPATAAVVLVTLGIGVVAAGIRGRSSGVLGFLAAVGVAAALLASAGVQWQAGNVAVGTATSWSTSGTAPAGEGYSVAAGEGTVDLSGVRPGPAGGPAVVPVNAAAASVEVIIPRGAVVQVRSRLAFGNIEYRTAQGNGSYSGFWRPAVFTLNDNGSPPVLILQIRGAMSSVEVVEGPAAPAPEGTRAIPGIQEREAL</sequence>
<keyword evidence="2" id="KW-0472">Membrane</keyword>
<keyword evidence="5" id="KW-1185">Reference proteome</keyword>
<feature type="transmembrane region" description="Helical" evidence="2">
    <location>
        <begin position="232"/>
        <end position="250"/>
    </location>
</feature>